<dbReference type="Proteomes" id="UP000301424">
    <property type="component" value="Segment"/>
</dbReference>
<sequence length="50" mass="5864">MERYNLIVSEYGVYPPDDMPIYRFQQLSESAQARRDKRIEAAEKGHTFVG</sequence>
<evidence type="ECO:0000313" key="1">
    <source>
        <dbReference type="EMBL" id="QBQ74637.1"/>
    </source>
</evidence>
<gene>
    <name evidence="1" type="ORF">BcepSauron_257</name>
</gene>
<reference evidence="1 2" key="1">
    <citation type="submission" date="2019-02" db="EMBL/GenBank/DDBJ databases">
        <title>Complete genome sequence of Burkholderia cenocepacia phage BcepSauron.</title>
        <authorList>
            <person name="Park K."/>
            <person name="Gonzalez C."/>
            <person name="Liu M."/>
            <person name="Gill J."/>
        </authorList>
    </citation>
    <scope>NUCLEOTIDE SEQUENCE [LARGE SCALE GENOMIC DNA]</scope>
</reference>
<name>A0A482MKS9_9CAUD</name>
<evidence type="ECO:0000313" key="2">
    <source>
        <dbReference type="Proteomes" id="UP000301424"/>
    </source>
</evidence>
<organism evidence="1 2">
    <name type="scientific">Burkholderia phage BcepSauron</name>
    <dbReference type="NCBI Taxonomy" id="2530033"/>
    <lineage>
        <taxon>Viruses</taxon>
        <taxon>Duplodnaviria</taxon>
        <taxon>Heunggongvirae</taxon>
        <taxon>Uroviricota</taxon>
        <taxon>Caudoviricetes</taxon>
        <taxon>Sarumanvirus</taxon>
        <taxon>Sarumanvirus bcepsauron</taxon>
    </lineage>
</organism>
<accession>A0A482MKS9</accession>
<proteinExistence type="predicted"/>
<keyword evidence="2" id="KW-1185">Reference proteome</keyword>
<dbReference type="EMBL" id="MK552141">
    <property type="protein sequence ID" value="QBQ74637.1"/>
    <property type="molecule type" value="Genomic_DNA"/>
</dbReference>
<protein>
    <submittedName>
        <fullName evidence="1">Uncharacterized protein</fullName>
    </submittedName>
</protein>